<organism evidence="2 3">
    <name type="scientific">Bradyrhizobium stylosanthis</name>
    <dbReference type="NCBI Taxonomy" id="1803665"/>
    <lineage>
        <taxon>Bacteria</taxon>
        <taxon>Pseudomonadati</taxon>
        <taxon>Pseudomonadota</taxon>
        <taxon>Alphaproteobacteria</taxon>
        <taxon>Hyphomicrobiales</taxon>
        <taxon>Nitrobacteraceae</taxon>
        <taxon>Bradyrhizobium</taxon>
    </lineage>
</organism>
<feature type="region of interest" description="Disordered" evidence="1">
    <location>
        <begin position="246"/>
        <end position="269"/>
    </location>
</feature>
<comment type="caution">
    <text evidence="2">The sequence shown here is derived from an EMBL/GenBank/DDBJ whole genome shotgun (WGS) entry which is preliminary data.</text>
</comment>
<accession>A0A560DPY7</accession>
<keyword evidence="3" id="KW-1185">Reference proteome</keyword>
<dbReference type="OrthoDB" id="9806524at2"/>
<evidence type="ECO:0000313" key="3">
    <source>
        <dbReference type="Proteomes" id="UP000319949"/>
    </source>
</evidence>
<dbReference type="AlphaFoldDB" id="A0A560DPY7"/>
<name>A0A560DPY7_9BRAD</name>
<evidence type="ECO:0000313" key="2">
    <source>
        <dbReference type="EMBL" id="TWA99161.1"/>
    </source>
</evidence>
<dbReference type="Pfam" id="PF07277">
    <property type="entry name" value="SapC"/>
    <property type="match status" value="1"/>
</dbReference>
<gene>
    <name evidence="2" type="ORF">FBZ96_104129</name>
</gene>
<sequence>MTAQLLIYETVIPLSAARHRGCAVEMARNYGFSSKTNSVPLMAVEFPAAASEYAIVFAGTKDNVMPAVILGVRDSENLFLSADSKWDGKYVPAFLRRYPFVFSTSSDGERFVLCIDEDYSGFNRDGRGQKLFDDDNKPTQYVQNILTFLQEYQTQFNRTQAFCNKVRELDLLEPMQAQVELPSGEKLSLAGFMAVNREKLKALSGEKLAELAKTDELELLYLHLQSMRNFQALPSRLAVVKGAAPPAVEPGDAAEAESGDRLNGARASA</sequence>
<dbReference type="STRING" id="1803665.GCA_001641335_08028"/>
<dbReference type="EMBL" id="VITK01000004">
    <property type="protein sequence ID" value="TWA99161.1"/>
    <property type="molecule type" value="Genomic_DNA"/>
</dbReference>
<protein>
    <submittedName>
        <fullName evidence="2">SapC protein</fullName>
    </submittedName>
</protein>
<dbReference type="InterPro" id="IPR010836">
    <property type="entry name" value="SapC"/>
</dbReference>
<proteinExistence type="predicted"/>
<dbReference type="RefSeq" id="WP_063694616.1">
    <property type="nucleotide sequence ID" value="NZ_LVEM01000008.1"/>
</dbReference>
<reference evidence="2 3" key="1">
    <citation type="submission" date="2019-06" db="EMBL/GenBank/DDBJ databases">
        <title>Genomic Encyclopedia of Type Strains, Phase IV (KMG-V): Genome sequencing to study the core and pangenomes of soil and plant-associated prokaryotes.</title>
        <authorList>
            <person name="Whitman W."/>
        </authorList>
    </citation>
    <scope>NUCLEOTIDE SEQUENCE [LARGE SCALE GENOMIC DNA]</scope>
    <source>
        <strain evidence="2 3">BR 510</strain>
    </source>
</reference>
<dbReference type="Proteomes" id="UP000319949">
    <property type="component" value="Unassembled WGS sequence"/>
</dbReference>
<evidence type="ECO:0000256" key="1">
    <source>
        <dbReference type="SAM" id="MobiDB-lite"/>
    </source>
</evidence>